<dbReference type="SUPFAM" id="SSF143880">
    <property type="entry name" value="NE0471 N-terminal domain-like"/>
    <property type="match status" value="1"/>
</dbReference>
<dbReference type="InterPro" id="IPR036782">
    <property type="entry name" value="NE0471-like_N"/>
</dbReference>
<protein>
    <submittedName>
        <fullName evidence="1">DUF2442 domain-containing protein</fullName>
    </submittedName>
</protein>
<keyword evidence="2" id="KW-1185">Reference proteome</keyword>
<dbReference type="RefSeq" id="WP_176976593.1">
    <property type="nucleotide sequence ID" value="NZ_JABZEO010000006.1"/>
</dbReference>
<dbReference type="EMBL" id="JABZEO010000006">
    <property type="protein sequence ID" value="NVZ09852.1"/>
    <property type="molecule type" value="Genomic_DNA"/>
</dbReference>
<reference evidence="1 2" key="1">
    <citation type="submission" date="2020-06" db="EMBL/GenBank/DDBJ databases">
        <title>Whole-genome sequence of Allochromatium humboldtianum DSM 21881, type strain.</title>
        <authorList>
            <person name="Kyndt J.A."/>
            <person name="Meyer T.E."/>
        </authorList>
    </citation>
    <scope>NUCLEOTIDE SEQUENCE [LARGE SCALE GENOMIC DNA]</scope>
    <source>
        <strain evidence="1 2">DSM 21881</strain>
    </source>
</reference>
<evidence type="ECO:0000313" key="2">
    <source>
        <dbReference type="Proteomes" id="UP000592294"/>
    </source>
</evidence>
<dbReference type="Pfam" id="PF10387">
    <property type="entry name" value="DUF2442"/>
    <property type="match status" value="1"/>
</dbReference>
<proteinExistence type="predicted"/>
<organism evidence="1 2">
    <name type="scientific">Allochromatium humboldtianum</name>
    <dbReference type="NCBI Taxonomy" id="504901"/>
    <lineage>
        <taxon>Bacteria</taxon>
        <taxon>Pseudomonadati</taxon>
        <taxon>Pseudomonadota</taxon>
        <taxon>Gammaproteobacteria</taxon>
        <taxon>Chromatiales</taxon>
        <taxon>Chromatiaceae</taxon>
        <taxon>Allochromatium</taxon>
    </lineage>
</organism>
<sequence length="81" mass="9395">MYPSVTKVEPRKNHQLYIEFDNNECGILDIKPYLNFGVFSKLRDEAAFSNVRVSFDTVEWSNGVDLDPHFVYEKCVKCAES</sequence>
<name>A0A850RFA0_9GAMM</name>
<dbReference type="Proteomes" id="UP000592294">
    <property type="component" value="Unassembled WGS sequence"/>
</dbReference>
<dbReference type="Gene3D" id="3.30.2020.10">
    <property type="entry name" value="NE0471-like N-terminal domain"/>
    <property type="match status" value="1"/>
</dbReference>
<comment type="caution">
    <text evidence="1">The sequence shown here is derived from an EMBL/GenBank/DDBJ whole genome shotgun (WGS) entry which is preliminary data.</text>
</comment>
<evidence type="ECO:0000313" key="1">
    <source>
        <dbReference type="EMBL" id="NVZ09852.1"/>
    </source>
</evidence>
<gene>
    <name evidence="1" type="ORF">HW932_11325</name>
</gene>
<accession>A0A850RFA0</accession>
<dbReference type="AlphaFoldDB" id="A0A850RFA0"/>
<dbReference type="InterPro" id="IPR018841">
    <property type="entry name" value="DUF2442"/>
</dbReference>